<evidence type="ECO:0000313" key="16">
    <source>
        <dbReference type="Ensembl" id="ENSCMIP00000014235.1"/>
    </source>
</evidence>
<reference evidence="17" key="1">
    <citation type="journal article" date="2006" name="Science">
        <title>Ancient noncoding elements conserved in the human genome.</title>
        <authorList>
            <person name="Venkatesh B."/>
            <person name="Kirkness E.F."/>
            <person name="Loh Y.H."/>
            <person name="Halpern A.L."/>
            <person name="Lee A.P."/>
            <person name="Johnson J."/>
            <person name="Dandona N."/>
            <person name="Viswanathan L.D."/>
            <person name="Tay A."/>
            <person name="Venter J.C."/>
            <person name="Strausberg R.L."/>
            <person name="Brenner S."/>
        </authorList>
    </citation>
    <scope>NUCLEOTIDE SEQUENCE [LARGE SCALE GENOMIC DNA]</scope>
</reference>
<dbReference type="AlphaFoldDB" id="A0A4W3HFW7"/>
<dbReference type="InterPro" id="IPR043504">
    <property type="entry name" value="Peptidase_S1_PA_chymotrypsin"/>
</dbReference>
<dbReference type="GO" id="GO:0006508">
    <property type="term" value="P:proteolysis"/>
    <property type="evidence" value="ECO:0007669"/>
    <property type="project" value="UniProtKB-KW"/>
</dbReference>
<keyword evidence="6" id="KW-0735">Signal-anchor</keyword>
<keyword evidence="8 12" id="KW-0472">Membrane</keyword>
<dbReference type="PROSITE" id="PS50024">
    <property type="entry name" value="SEA"/>
    <property type="match status" value="1"/>
</dbReference>
<dbReference type="Ensembl" id="ENSCMIT00000014540.1">
    <property type="protein sequence ID" value="ENSCMIP00000014235.1"/>
    <property type="gene ID" value="ENSCMIG00000007076.1"/>
</dbReference>
<keyword evidence="7 12" id="KW-1133">Transmembrane helix</keyword>
<keyword evidence="17" id="KW-1185">Reference proteome</keyword>
<reference evidence="16" key="4">
    <citation type="submission" date="2025-08" db="UniProtKB">
        <authorList>
            <consortium name="Ensembl"/>
        </authorList>
    </citation>
    <scope>IDENTIFICATION</scope>
</reference>
<keyword evidence="3 12" id="KW-0812">Transmembrane</keyword>
<reference evidence="17" key="3">
    <citation type="journal article" date="2014" name="Nature">
        <title>Elephant shark genome provides unique insights into gnathostome evolution.</title>
        <authorList>
            <consortium name="International Elephant Shark Genome Sequencing Consortium"/>
            <person name="Venkatesh B."/>
            <person name="Lee A.P."/>
            <person name="Ravi V."/>
            <person name="Maurya A.K."/>
            <person name="Lian M.M."/>
            <person name="Swann J.B."/>
            <person name="Ohta Y."/>
            <person name="Flajnik M.F."/>
            <person name="Sutoh Y."/>
            <person name="Kasahara M."/>
            <person name="Hoon S."/>
            <person name="Gangu V."/>
            <person name="Roy S.W."/>
            <person name="Irimia M."/>
            <person name="Korzh V."/>
            <person name="Kondrychyn I."/>
            <person name="Lim Z.W."/>
            <person name="Tay B.H."/>
            <person name="Tohari S."/>
            <person name="Kong K.W."/>
            <person name="Ho S."/>
            <person name="Lorente-Galdos B."/>
            <person name="Quilez J."/>
            <person name="Marques-Bonet T."/>
            <person name="Raney B.J."/>
            <person name="Ingham P.W."/>
            <person name="Tay A."/>
            <person name="Hillier L.W."/>
            <person name="Minx P."/>
            <person name="Boehm T."/>
            <person name="Wilson R.K."/>
            <person name="Brenner S."/>
            <person name="Warren W.C."/>
        </authorList>
    </citation>
    <scope>NUCLEOTIDE SEQUENCE [LARGE SCALE GENOMIC DNA]</scope>
</reference>
<dbReference type="GO" id="GO:0004252">
    <property type="term" value="F:serine-type endopeptidase activity"/>
    <property type="evidence" value="ECO:0007669"/>
    <property type="project" value="InterPro"/>
</dbReference>
<evidence type="ECO:0000259" key="15">
    <source>
        <dbReference type="PROSITE" id="PS50240"/>
    </source>
</evidence>
<evidence type="ECO:0000256" key="8">
    <source>
        <dbReference type="ARBA" id="ARBA00023136"/>
    </source>
</evidence>
<feature type="disulfide bond" evidence="10">
    <location>
        <begin position="518"/>
        <end position="530"/>
    </location>
</feature>
<reference evidence="16" key="5">
    <citation type="submission" date="2025-09" db="UniProtKB">
        <authorList>
            <consortium name="Ensembl"/>
        </authorList>
    </citation>
    <scope>IDENTIFICATION</scope>
</reference>
<name>A0A4W3HFW7_CALMI</name>
<dbReference type="FunFam" id="2.40.10.10:FF:000003">
    <property type="entry name" value="Transmembrane serine protease 3"/>
    <property type="match status" value="1"/>
</dbReference>
<dbReference type="PANTHER" id="PTHR24252">
    <property type="entry name" value="ACROSIN-RELATED"/>
    <property type="match status" value="1"/>
</dbReference>
<comment type="caution">
    <text evidence="10">Lacks conserved residue(s) required for the propagation of feature annotation.</text>
</comment>
<gene>
    <name evidence="16" type="primary">LOC103189770</name>
</gene>
<evidence type="ECO:0000256" key="12">
    <source>
        <dbReference type="SAM" id="Phobius"/>
    </source>
</evidence>
<dbReference type="InterPro" id="IPR001254">
    <property type="entry name" value="Trypsin_dom"/>
</dbReference>
<dbReference type="Proteomes" id="UP000314986">
    <property type="component" value="Unassembled WGS sequence"/>
</dbReference>
<dbReference type="GeneTree" id="ENSGT00940000160104"/>
<dbReference type="FunFam" id="2.60.120.290:FF:000027">
    <property type="entry name" value="Transmembrane serine protease 6"/>
    <property type="match status" value="1"/>
</dbReference>
<reference evidence="17" key="2">
    <citation type="journal article" date="2007" name="PLoS Biol.">
        <title>Survey sequencing and comparative analysis of the elephant shark (Callorhinchus milii) genome.</title>
        <authorList>
            <person name="Venkatesh B."/>
            <person name="Kirkness E.F."/>
            <person name="Loh Y.H."/>
            <person name="Halpern A.L."/>
            <person name="Lee A.P."/>
            <person name="Johnson J."/>
            <person name="Dandona N."/>
            <person name="Viswanathan L.D."/>
            <person name="Tay A."/>
            <person name="Venter J.C."/>
            <person name="Strausberg R.L."/>
            <person name="Brenner S."/>
        </authorList>
    </citation>
    <scope>NUCLEOTIDE SEQUENCE [LARGE SCALE GENOMIC DNA]</scope>
</reference>
<evidence type="ECO:0000256" key="2">
    <source>
        <dbReference type="ARBA" id="ARBA00022670"/>
    </source>
</evidence>
<evidence type="ECO:0000256" key="6">
    <source>
        <dbReference type="ARBA" id="ARBA00022968"/>
    </source>
</evidence>
<dbReference type="InterPro" id="IPR035914">
    <property type="entry name" value="Sperma_CUB_dom_sf"/>
</dbReference>
<dbReference type="PROSITE" id="PS01209">
    <property type="entry name" value="LDLRA_1"/>
    <property type="match status" value="1"/>
</dbReference>
<dbReference type="PROSITE" id="PS50068">
    <property type="entry name" value="LDLRA_2"/>
    <property type="match status" value="2"/>
</dbReference>
<feature type="disulfide bond" evidence="10">
    <location>
        <begin position="478"/>
        <end position="490"/>
    </location>
</feature>
<sequence length="800" mass="89154">MDSALNSQSGVFVISASGAAVSTSDGFQTVKVPFISTERMNKKRATLISLLVVAAVLVTVGVLLWYFKGTGRDKVDVTKVAVHYVGKLHVLNKDLDISFTDDFLKEIKHSLKDVSNFIDKGFKASDLEPYYNQSKAFTLGKGSLQVYFWMDFRIIEEDLEKLTEEVVGAALNKQLQMDEEADYVIQLNSTSIIEMSENQLRSLVAASASQQYGFADLQSPVYLSSCDYEATSCFWLLQAPAGLMIRLHLEWIKASCYDSLFIYNQVSANDQSLLTSFYQCSIQEPEVNIFSSSNVMLVMFKQAGYKGYDTFQLAIQAFPVVACTANITLTAGWHIQGNQSTPYYPSYYPPNSHCVWHFTVPSVDYGIALWFEGYELDSPLFTETCTQGQWIIQNTKFCGRRVLQPYAQRIFLVSPSTTVTFTSETTLIGPGIQFHYSLFNQSDPCPGQVLCSISGLCVVTCDGLNDCPNGVDEINCVCTAQYQCEEDTSCISYHSVCNQEDDCSEGSDETDCIEAVPCTQFTYTCKDGSCIKKPNPECDFKSDCQDLTDEQHCDCGLQTPLQRIVGGTNSTEGEWPWQASLQISGYHVCGGSLINERWVLSAAHCFFDIYQQPSFWTVVLGKFKLNVQSSTELAFKLLKIVRHHYYDDYTNDYDIALLLLDQSVPKGPYPYPICLPTRTHVFQAGSVCWVTGWGATKETGNVENVLQKVDVKLTDQATCTKPYTNISPRMICAGYREGKKDSCQGDSGGPLVCEETSGRWFLAGVVSFGIGCGRPGYYGVYTRVTRLVDWIHYIISEGPL</sequence>
<dbReference type="GeneID" id="103189770"/>
<feature type="transmembrane region" description="Helical" evidence="12">
    <location>
        <begin position="47"/>
        <end position="67"/>
    </location>
</feature>
<dbReference type="Pfam" id="PF00057">
    <property type="entry name" value="Ldl_recept_a"/>
    <property type="match status" value="1"/>
</dbReference>
<keyword evidence="5 11" id="KW-0720">Serine protease</keyword>
<dbReference type="InterPro" id="IPR000082">
    <property type="entry name" value="SEA_dom"/>
</dbReference>
<evidence type="ECO:0000313" key="17">
    <source>
        <dbReference type="Proteomes" id="UP000314986"/>
    </source>
</evidence>
<dbReference type="PROSITE" id="PS00134">
    <property type="entry name" value="TRYPSIN_HIS"/>
    <property type="match status" value="1"/>
</dbReference>
<dbReference type="SUPFAM" id="SSF57424">
    <property type="entry name" value="LDL receptor-like module"/>
    <property type="match status" value="2"/>
</dbReference>
<evidence type="ECO:0000259" key="14">
    <source>
        <dbReference type="PROSITE" id="PS50024"/>
    </source>
</evidence>
<evidence type="ECO:0000256" key="11">
    <source>
        <dbReference type="RuleBase" id="RU363034"/>
    </source>
</evidence>
<dbReference type="Gene3D" id="4.10.400.10">
    <property type="entry name" value="Low-density Lipoprotein Receptor"/>
    <property type="match status" value="1"/>
</dbReference>
<proteinExistence type="predicted"/>
<dbReference type="InterPro" id="IPR036364">
    <property type="entry name" value="SEA_dom_sf"/>
</dbReference>
<dbReference type="SUPFAM" id="SSF50494">
    <property type="entry name" value="Trypsin-like serine proteases"/>
    <property type="match status" value="1"/>
</dbReference>
<organism evidence="16 17">
    <name type="scientific">Callorhinchus milii</name>
    <name type="common">Ghost shark</name>
    <dbReference type="NCBI Taxonomy" id="7868"/>
    <lineage>
        <taxon>Eukaryota</taxon>
        <taxon>Metazoa</taxon>
        <taxon>Chordata</taxon>
        <taxon>Craniata</taxon>
        <taxon>Vertebrata</taxon>
        <taxon>Chondrichthyes</taxon>
        <taxon>Holocephali</taxon>
        <taxon>Chimaeriformes</taxon>
        <taxon>Callorhinchidae</taxon>
        <taxon>Callorhinchus</taxon>
    </lineage>
</organism>
<dbReference type="PROSITE" id="PS50240">
    <property type="entry name" value="TRYPSIN_DOM"/>
    <property type="match status" value="1"/>
</dbReference>
<dbReference type="PROSITE" id="PS01180">
    <property type="entry name" value="CUB"/>
    <property type="match status" value="1"/>
</dbReference>
<comment type="subcellular location">
    <subcellularLocation>
        <location evidence="1">Membrane</location>
        <topology evidence="1">Single-pass type II membrane protein</topology>
    </subcellularLocation>
</comment>
<dbReference type="InterPro" id="IPR023415">
    <property type="entry name" value="LDLR_class-A_CS"/>
</dbReference>
<dbReference type="STRING" id="7868.ENSCMIP00000014235"/>
<dbReference type="OMA" id="YFWMDFR"/>
<dbReference type="SMART" id="SM00192">
    <property type="entry name" value="LDLa"/>
    <property type="match status" value="3"/>
</dbReference>
<dbReference type="SMART" id="SM00042">
    <property type="entry name" value="CUB"/>
    <property type="match status" value="2"/>
</dbReference>
<dbReference type="SMART" id="SM00020">
    <property type="entry name" value="Tryp_SPc"/>
    <property type="match status" value="1"/>
</dbReference>
<dbReference type="InterPro" id="IPR000859">
    <property type="entry name" value="CUB_dom"/>
</dbReference>
<dbReference type="Gene3D" id="2.60.120.290">
    <property type="entry name" value="Spermadhesin, CUB domain"/>
    <property type="match status" value="2"/>
</dbReference>
<evidence type="ECO:0000259" key="13">
    <source>
        <dbReference type="PROSITE" id="PS01180"/>
    </source>
</evidence>
<keyword evidence="2 11" id="KW-0645">Protease</keyword>
<dbReference type="OrthoDB" id="93664at2759"/>
<dbReference type="CDD" id="cd00112">
    <property type="entry name" value="LDLa"/>
    <property type="match status" value="3"/>
</dbReference>
<evidence type="ECO:0000256" key="5">
    <source>
        <dbReference type="ARBA" id="ARBA00022825"/>
    </source>
</evidence>
<dbReference type="InterPro" id="IPR001314">
    <property type="entry name" value="Peptidase_S1A"/>
</dbReference>
<evidence type="ECO:0000256" key="3">
    <source>
        <dbReference type="ARBA" id="ARBA00022692"/>
    </source>
</evidence>
<dbReference type="InterPro" id="IPR002172">
    <property type="entry name" value="LDrepeatLR_classA_rpt"/>
</dbReference>
<dbReference type="SUPFAM" id="SSF82671">
    <property type="entry name" value="SEA domain"/>
    <property type="match status" value="1"/>
</dbReference>
<dbReference type="InterPro" id="IPR036055">
    <property type="entry name" value="LDL_receptor-like_sf"/>
</dbReference>
<evidence type="ECO:0000256" key="1">
    <source>
        <dbReference type="ARBA" id="ARBA00004606"/>
    </source>
</evidence>
<dbReference type="Pfam" id="PF00089">
    <property type="entry name" value="Trypsin"/>
    <property type="match status" value="1"/>
</dbReference>
<evidence type="ECO:0000256" key="10">
    <source>
        <dbReference type="PROSITE-ProRule" id="PRU00124"/>
    </source>
</evidence>
<evidence type="ECO:0000256" key="9">
    <source>
        <dbReference type="ARBA" id="ARBA00023157"/>
    </source>
</evidence>
<dbReference type="GO" id="GO:0016020">
    <property type="term" value="C:membrane"/>
    <property type="evidence" value="ECO:0007669"/>
    <property type="project" value="UniProtKB-SubCell"/>
</dbReference>
<dbReference type="Gene3D" id="2.40.10.10">
    <property type="entry name" value="Trypsin-like serine proteases"/>
    <property type="match status" value="1"/>
</dbReference>
<feature type="domain" description="Peptidase S1" evidence="15">
    <location>
        <begin position="564"/>
        <end position="796"/>
    </location>
</feature>
<protein>
    <submittedName>
        <fullName evidence="16">Transmembrane serine protease 6</fullName>
    </submittedName>
</protein>
<dbReference type="PANTHER" id="PTHR24252:SF20">
    <property type="entry name" value="LOW QUALITY PROTEIN: TRANSMEMBRANE PROTEASE SERINE 6"/>
    <property type="match status" value="1"/>
</dbReference>
<dbReference type="Pfam" id="PF01390">
    <property type="entry name" value="SEA"/>
    <property type="match status" value="1"/>
</dbReference>
<evidence type="ECO:0000256" key="4">
    <source>
        <dbReference type="ARBA" id="ARBA00022801"/>
    </source>
</evidence>
<accession>A0A4W3HFW7</accession>
<dbReference type="InterPro" id="IPR009003">
    <property type="entry name" value="Peptidase_S1_PA"/>
</dbReference>
<dbReference type="InParanoid" id="A0A4W3HFW7"/>
<feature type="domain" description="CUB" evidence="13">
    <location>
        <begin position="323"/>
        <end position="439"/>
    </location>
</feature>
<dbReference type="CDD" id="cd00190">
    <property type="entry name" value="Tryp_SPc"/>
    <property type="match status" value="1"/>
</dbReference>
<feature type="disulfide bond" evidence="10">
    <location>
        <begin position="497"/>
        <end position="512"/>
    </location>
</feature>
<keyword evidence="4 11" id="KW-0378">Hydrolase</keyword>
<keyword evidence="9 10" id="KW-1015">Disulfide bond</keyword>
<dbReference type="PROSITE" id="PS00135">
    <property type="entry name" value="TRYPSIN_SER"/>
    <property type="match status" value="1"/>
</dbReference>
<dbReference type="CDD" id="cd00041">
    <property type="entry name" value="CUB"/>
    <property type="match status" value="1"/>
</dbReference>
<dbReference type="PRINTS" id="PR00722">
    <property type="entry name" value="CHYMOTRYPSIN"/>
</dbReference>
<feature type="disulfide bond" evidence="10">
    <location>
        <begin position="538"/>
        <end position="553"/>
    </location>
</feature>
<dbReference type="SUPFAM" id="SSF49854">
    <property type="entry name" value="Spermadhesin, CUB domain"/>
    <property type="match status" value="2"/>
</dbReference>
<feature type="domain" description="SEA" evidence="14">
    <location>
        <begin position="80"/>
        <end position="197"/>
    </location>
</feature>
<dbReference type="KEGG" id="cmk:103189770"/>
<dbReference type="InterPro" id="IPR033116">
    <property type="entry name" value="TRYPSIN_SER"/>
</dbReference>
<dbReference type="InterPro" id="IPR018114">
    <property type="entry name" value="TRYPSIN_HIS"/>
</dbReference>
<evidence type="ECO:0000256" key="7">
    <source>
        <dbReference type="ARBA" id="ARBA00022989"/>
    </source>
</evidence>